<comment type="caution">
    <text evidence="1">The sequence shown here is derived from an EMBL/GenBank/DDBJ whole genome shotgun (WGS) entry which is preliminary data.</text>
</comment>
<organism evidence="1 2">
    <name type="scientific">Actinokineospora soli</name>
    <dbReference type="NCBI Taxonomy" id="1048753"/>
    <lineage>
        <taxon>Bacteria</taxon>
        <taxon>Bacillati</taxon>
        <taxon>Actinomycetota</taxon>
        <taxon>Actinomycetes</taxon>
        <taxon>Pseudonocardiales</taxon>
        <taxon>Pseudonocardiaceae</taxon>
        <taxon>Actinokineospora</taxon>
    </lineage>
</organism>
<accession>A0ABW2TW14</accession>
<evidence type="ECO:0000313" key="1">
    <source>
        <dbReference type="EMBL" id="MFC7618080.1"/>
    </source>
</evidence>
<reference evidence="2" key="1">
    <citation type="journal article" date="2019" name="Int. J. Syst. Evol. Microbiol.">
        <title>The Global Catalogue of Microorganisms (GCM) 10K type strain sequencing project: providing services to taxonomists for standard genome sequencing and annotation.</title>
        <authorList>
            <consortium name="The Broad Institute Genomics Platform"/>
            <consortium name="The Broad Institute Genome Sequencing Center for Infectious Disease"/>
            <person name="Wu L."/>
            <person name="Ma J."/>
        </authorList>
    </citation>
    <scope>NUCLEOTIDE SEQUENCE [LARGE SCALE GENOMIC DNA]</scope>
    <source>
        <strain evidence="2">JCM 17695</strain>
    </source>
</reference>
<sequence>MNQIHAFAERLLPLPVARVREAVTDYAGVRSRILTPEFSGFRATPGLVEVDFQGERAELVVSSPRPDTVVEADRRSSLVFTWTTDGTGDTTSVRLSLARDGANGPLGLLQRVTAPPRLRLVLDGLLANLAAELAR</sequence>
<dbReference type="EMBL" id="JBHTEY010000004">
    <property type="protein sequence ID" value="MFC7618080.1"/>
    <property type="molecule type" value="Genomic_DNA"/>
</dbReference>
<dbReference type="InterPro" id="IPR023393">
    <property type="entry name" value="START-like_dom_sf"/>
</dbReference>
<keyword evidence="2" id="KW-1185">Reference proteome</keyword>
<dbReference type="Proteomes" id="UP001596512">
    <property type="component" value="Unassembled WGS sequence"/>
</dbReference>
<protein>
    <submittedName>
        <fullName evidence="1">SRPBCC family protein</fullName>
    </submittedName>
</protein>
<proteinExistence type="predicted"/>
<dbReference type="Gene3D" id="3.30.530.20">
    <property type="match status" value="1"/>
</dbReference>
<evidence type="ECO:0000313" key="2">
    <source>
        <dbReference type="Proteomes" id="UP001596512"/>
    </source>
</evidence>
<dbReference type="SUPFAM" id="SSF55961">
    <property type="entry name" value="Bet v1-like"/>
    <property type="match status" value="1"/>
</dbReference>
<name>A0ABW2TW14_9PSEU</name>
<gene>
    <name evidence="1" type="ORF">ACFQV2_36490</name>
</gene>